<dbReference type="HOGENOM" id="CLU_1572429_0_0_1"/>
<evidence type="ECO:0000313" key="1">
    <source>
        <dbReference type="EnsemblMetazoa" id="MESCA004834-PA"/>
    </source>
</evidence>
<keyword evidence="2" id="KW-1185">Reference proteome</keyword>
<dbReference type="Proteomes" id="UP000015102">
    <property type="component" value="Unassembled WGS sequence"/>
</dbReference>
<proteinExistence type="predicted"/>
<reference evidence="1" key="2">
    <citation type="submission" date="2015-06" db="UniProtKB">
        <authorList>
            <consortium name="EnsemblMetazoa"/>
        </authorList>
    </citation>
    <scope>IDENTIFICATION</scope>
</reference>
<protein>
    <submittedName>
        <fullName evidence="1">Uncharacterized protein</fullName>
    </submittedName>
</protein>
<dbReference type="EMBL" id="CAQQ02196093">
    <property type="status" value="NOT_ANNOTATED_CDS"/>
    <property type="molecule type" value="Genomic_DNA"/>
</dbReference>
<organism evidence="1 2">
    <name type="scientific">Megaselia scalaris</name>
    <name type="common">Humpbacked fly</name>
    <name type="synonym">Phora scalaris</name>
    <dbReference type="NCBI Taxonomy" id="36166"/>
    <lineage>
        <taxon>Eukaryota</taxon>
        <taxon>Metazoa</taxon>
        <taxon>Ecdysozoa</taxon>
        <taxon>Arthropoda</taxon>
        <taxon>Hexapoda</taxon>
        <taxon>Insecta</taxon>
        <taxon>Pterygota</taxon>
        <taxon>Neoptera</taxon>
        <taxon>Endopterygota</taxon>
        <taxon>Diptera</taxon>
        <taxon>Brachycera</taxon>
        <taxon>Muscomorpha</taxon>
        <taxon>Platypezoidea</taxon>
        <taxon>Phoridae</taxon>
        <taxon>Megaseliini</taxon>
        <taxon>Megaselia</taxon>
    </lineage>
</organism>
<name>T1GMQ6_MEGSC</name>
<evidence type="ECO:0000313" key="2">
    <source>
        <dbReference type="Proteomes" id="UP000015102"/>
    </source>
</evidence>
<sequence length="170" mass="19218">MSDESDEPDLAYEKTDEVILRPRFKKTTLELPLETIHQKQPLRNVQSVPHLKSLVVENDNKVFTISHAESLSRISMTPEVPSISFANLPKNYEDTPTIEKFRNSTSLYSIQTNNEAKATEKNELSMPRYYRKSGLVGSPSSENFKTISEESIAVSSSSRKHLVEKAKGCK</sequence>
<dbReference type="EnsemblMetazoa" id="MESCA004834-RA">
    <property type="protein sequence ID" value="MESCA004834-PA"/>
    <property type="gene ID" value="MESCA004834"/>
</dbReference>
<dbReference type="AlphaFoldDB" id="T1GMQ6"/>
<accession>T1GMQ6</accession>
<reference evidence="2" key="1">
    <citation type="submission" date="2013-02" db="EMBL/GenBank/DDBJ databases">
        <authorList>
            <person name="Hughes D."/>
        </authorList>
    </citation>
    <scope>NUCLEOTIDE SEQUENCE</scope>
    <source>
        <strain>Durham</strain>
        <strain evidence="2">NC isolate 2 -- Noor lab</strain>
    </source>
</reference>